<evidence type="ECO:0000313" key="2">
    <source>
        <dbReference type="EMBL" id="KAK6948413.1"/>
    </source>
</evidence>
<keyword evidence="3" id="KW-1185">Reference proteome</keyword>
<evidence type="ECO:0000256" key="1">
    <source>
        <dbReference type="SAM" id="MobiDB-lite"/>
    </source>
</evidence>
<accession>A0AAX6M7H5</accession>
<dbReference type="AlphaFoldDB" id="A0AAX6M7H5"/>
<proteinExistence type="predicted"/>
<protein>
    <submittedName>
        <fullName evidence="2">Uncharacterized protein</fullName>
    </submittedName>
</protein>
<reference evidence="2 3" key="1">
    <citation type="journal article" date="2024" name="Front Chem Biol">
        <title>Unveiling the potential of Daldinia eschscholtzii MFLUCC 19-0629 through bioactivity and bioinformatics studies for enhanced sustainable agriculture production.</title>
        <authorList>
            <person name="Brooks S."/>
            <person name="Weaver J.A."/>
            <person name="Klomchit A."/>
            <person name="Alharthi S.A."/>
            <person name="Onlamun T."/>
            <person name="Nurani R."/>
            <person name="Vong T.K."/>
            <person name="Alberti F."/>
            <person name="Greco C."/>
        </authorList>
    </citation>
    <scope>NUCLEOTIDE SEQUENCE [LARGE SCALE GENOMIC DNA]</scope>
    <source>
        <strain evidence="2">MFLUCC 19-0629</strain>
    </source>
</reference>
<dbReference type="EMBL" id="JBANMG010000010">
    <property type="protein sequence ID" value="KAK6948413.1"/>
    <property type="molecule type" value="Genomic_DNA"/>
</dbReference>
<dbReference type="Proteomes" id="UP001369815">
    <property type="component" value="Unassembled WGS sequence"/>
</dbReference>
<sequence>MGRQPQMMYKKISRVAHNQASVKPPNKSLDKSYDSHVYKDVDGPYSHVESDGIYRLVGNSVVPHGHRRGLSKDEAEHISEAGYYDEGYHDPPEQQEIRVNVKYTFVKQQNRDLGESNADGVENLACEARLLPLAVVCWANK</sequence>
<gene>
    <name evidence="2" type="ORF">Daesc_010179</name>
</gene>
<evidence type="ECO:0000313" key="3">
    <source>
        <dbReference type="Proteomes" id="UP001369815"/>
    </source>
</evidence>
<organism evidence="2 3">
    <name type="scientific">Daldinia eschscholtzii</name>
    <dbReference type="NCBI Taxonomy" id="292717"/>
    <lineage>
        <taxon>Eukaryota</taxon>
        <taxon>Fungi</taxon>
        <taxon>Dikarya</taxon>
        <taxon>Ascomycota</taxon>
        <taxon>Pezizomycotina</taxon>
        <taxon>Sordariomycetes</taxon>
        <taxon>Xylariomycetidae</taxon>
        <taxon>Xylariales</taxon>
        <taxon>Hypoxylaceae</taxon>
        <taxon>Daldinia</taxon>
    </lineage>
</organism>
<comment type="caution">
    <text evidence="2">The sequence shown here is derived from an EMBL/GenBank/DDBJ whole genome shotgun (WGS) entry which is preliminary data.</text>
</comment>
<name>A0AAX6M7H5_9PEZI</name>
<feature type="region of interest" description="Disordered" evidence="1">
    <location>
        <begin position="1"/>
        <end position="34"/>
    </location>
</feature>